<dbReference type="InterPro" id="IPR050330">
    <property type="entry name" value="Bact_OuterMem_StrucFunc"/>
</dbReference>
<dbReference type="SUPFAM" id="SSF56925">
    <property type="entry name" value="OMPA-like"/>
    <property type="match status" value="1"/>
</dbReference>
<evidence type="ECO:0000256" key="6">
    <source>
        <dbReference type="ARBA" id="ARBA00023114"/>
    </source>
</evidence>
<keyword evidence="8" id="KW-0998">Cell outer membrane</keyword>
<dbReference type="EMBL" id="AP024238">
    <property type="protein sequence ID" value="BCO27785.1"/>
    <property type="molecule type" value="Genomic_DNA"/>
</dbReference>
<dbReference type="InterPro" id="IPR006664">
    <property type="entry name" value="OMP_bac"/>
</dbReference>
<keyword evidence="5" id="KW-0406">Ion transport</keyword>
<dbReference type="RefSeq" id="WP_223903802.1">
    <property type="nucleotide sequence ID" value="NZ_AP024238.1"/>
</dbReference>
<dbReference type="InterPro" id="IPR000498">
    <property type="entry name" value="OmpA-like_TM_dom"/>
</dbReference>
<dbReference type="PRINTS" id="PR01021">
    <property type="entry name" value="OMPADOMAIN"/>
</dbReference>
<evidence type="ECO:0000256" key="4">
    <source>
        <dbReference type="ARBA" id="ARBA00022692"/>
    </source>
</evidence>
<sequence length="392" mass="41471">MTRTHCRLFSFAGRFSLLTLALMASPFAMADTPFWYGGANIGQSQATIDDARIASGLLANGLTAGPINDIHRDLGFKLYGGYQFNKNFAVEGGYFDLGQFGFNTSTIPLGTLSGNIRLKGVNLDAVGILPITDKFSAFGRLGVTHMQTNDTFVGTGAVNVLNPNPSSRDTNLKVGLGLQYALAPALMLRGEIERYRIDDAVGNKGDVDLVSVGLVYRFGAPTPTPVTRAYTAEPVVLAQAPAPAVAVPVEAALPPPVPLPPPIPLPVKVSFSADSLFDFDNAAVKPAGRLELDKLATDLRGVDFDVINVTGHTDRIGSHAYNQKLSTRRAEAVNTYLVQSGGIPAHKISAKGVNGSDPVTKPGDCLGNKATPALITCLQPDRRVDIDVSGKL</sequence>
<dbReference type="Pfam" id="PF00691">
    <property type="entry name" value="OmpA"/>
    <property type="match status" value="1"/>
</dbReference>
<dbReference type="Gene3D" id="2.40.160.20">
    <property type="match status" value="1"/>
</dbReference>
<proteinExistence type="inferred from homology"/>
<evidence type="ECO:0000256" key="7">
    <source>
        <dbReference type="ARBA" id="ARBA00023136"/>
    </source>
</evidence>
<comment type="subcellular location">
    <subcellularLocation>
        <location evidence="1">Cell outer membrane</location>
        <topology evidence="1">Multi-pass membrane protein</topology>
    </subcellularLocation>
</comment>
<evidence type="ECO:0000256" key="3">
    <source>
        <dbReference type="ARBA" id="ARBA00022452"/>
    </source>
</evidence>
<evidence type="ECO:0000256" key="9">
    <source>
        <dbReference type="PROSITE-ProRule" id="PRU00473"/>
    </source>
</evidence>
<dbReference type="Gene3D" id="3.30.1330.60">
    <property type="entry name" value="OmpA-like domain"/>
    <property type="match status" value="1"/>
</dbReference>
<dbReference type="InterPro" id="IPR011250">
    <property type="entry name" value="OMP/PagP_B-barrel"/>
</dbReference>
<evidence type="ECO:0000256" key="1">
    <source>
        <dbReference type="ARBA" id="ARBA00004571"/>
    </source>
</evidence>
<dbReference type="PROSITE" id="PS51123">
    <property type="entry name" value="OMPA_2"/>
    <property type="match status" value="1"/>
</dbReference>
<evidence type="ECO:0000313" key="13">
    <source>
        <dbReference type="EMBL" id="BCO27785.1"/>
    </source>
</evidence>
<feature type="chain" id="PRO_5045745530" evidence="11">
    <location>
        <begin position="31"/>
        <end position="392"/>
    </location>
</feature>
<feature type="domain" description="OmpA-like" evidence="12">
    <location>
        <begin position="264"/>
        <end position="392"/>
    </location>
</feature>
<keyword evidence="4" id="KW-0812">Transmembrane</keyword>
<evidence type="ECO:0000256" key="10">
    <source>
        <dbReference type="RuleBase" id="RU003859"/>
    </source>
</evidence>
<keyword evidence="2" id="KW-0813">Transport</keyword>
<organism evidence="13 14">
    <name type="scientific">Rhodoferax lithotrophicus</name>
    <dbReference type="NCBI Taxonomy" id="2798804"/>
    <lineage>
        <taxon>Bacteria</taxon>
        <taxon>Pseudomonadati</taxon>
        <taxon>Pseudomonadota</taxon>
        <taxon>Betaproteobacteria</taxon>
        <taxon>Burkholderiales</taxon>
        <taxon>Comamonadaceae</taxon>
        <taxon>Rhodoferax</taxon>
    </lineage>
</organism>
<reference evidence="13 14" key="1">
    <citation type="journal article" date="2021" name="Microbiol. Spectr.">
        <title>A Single Bacterium Capable of Oxidation and Reduction of Iron at Circumneutral pH.</title>
        <authorList>
            <person name="Kato S."/>
            <person name="Ohkuma M."/>
        </authorList>
    </citation>
    <scope>NUCLEOTIDE SEQUENCE [LARGE SCALE GENOMIC DNA]</scope>
    <source>
        <strain evidence="13 14">MIZ03</strain>
    </source>
</reference>
<comment type="similarity">
    <text evidence="10">Belongs to the outer membrane OOP (TC 1.B.6) superfamily.</text>
</comment>
<evidence type="ECO:0000256" key="8">
    <source>
        <dbReference type="ARBA" id="ARBA00023237"/>
    </source>
</evidence>
<keyword evidence="7 9" id="KW-0472">Membrane</keyword>
<evidence type="ECO:0000313" key="14">
    <source>
        <dbReference type="Proteomes" id="UP000824366"/>
    </source>
</evidence>
<dbReference type="PANTHER" id="PTHR30329">
    <property type="entry name" value="STATOR ELEMENT OF FLAGELLAR MOTOR COMPLEX"/>
    <property type="match status" value="1"/>
</dbReference>
<gene>
    <name evidence="13" type="ORF">MIZ03_2676</name>
</gene>
<evidence type="ECO:0000256" key="11">
    <source>
        <dbReference type="SAM" id="SignalP"/>
    </source>
</evidence>
<keyword evidence="3" id="KW-1134">Transmembrane beta strand</keyword>
<name>A0ABN6D6Y9_9BURK</name>
<accession>A0ABN6D6Y9</accession>
<dbReference type="SUPFAM" id="SSF103088">
    <property type="entry name" value="OmpA-like"/>
    <property type="match status" value="1"/>
</dbReference>
<dbReference type="Pfam" id="PF01389">
    <property type="entry name" value="OmpA_membrane"/>
    <property type="match status" value="1"/>
</dbReference>
<dbReference type="Proteomes" id="UP000824366">
    <property type="component" value="Chromosome"/>
</dbReference>
<keyword evidence="14" id="KW-1185">Reference proteome</keyword>
<evidence type="ECO:0000256" key="2">
    <source>
        <dbReference type="ARBA" id="ARBA00022448"/>
    </source>
</evidence>
<keyword evidence="6" id="KW-0626">Porin</keyword>
<feature type="signal peptide" evidence="11">
    <location>
        <begin position="1"/>
        <end position="30"/>
    </location>
</feature>
<dbReference type="InterPro" id="IPR006665">
    <property type="entry name" value="OmpA-like"/>
</dbReference>
<dbReference type="CDD" id="cd07185">
    <property type="entry name" value="OmpA_C-like"/>
    <property type="match status" value="1"/>
</dbReference>
<keyword evidence="11" id="KW-0732">Signal</keyword>
<evidence type="ECO:0000256" key="5">
    <source>
        <dbReference type="ARBA" id="ARBA00023065"/>
    </source>
</evidence>
<protein>
    <submittedName>
        <fullName evidence="13">Outer membrane protein A</fullName>
    </submittedName>
</protein>
<dbReference type="PANTHER" id="PTHR30329:SF21">
    <property type="entry name" value="LIPOPROTEIN YIAD-RELATED"/>
    <property type="match status" value="1"/>
</dbReference>
<evidence type="ECO:0000259" key="12">
    <source>
        <dbReference type="PROSITE" id="PS51123"/>
    </source>
</evidence>
<dbReference type="InterPro" id="IPR036737">
    <property type="entry name" value="OmpA-like_sf"/>
</dbReference>